<evidence type="ECO:0008006" key="3">
    <source>
        <dbReference type="Google" id="ProtNLM"/>
    </source>
</evidence>
<organism evidence="1 2">
    <name type="scientific">Sphingobium olei</name>
    <dbReference type="NCBI Taxonomy" id="420955"/>
    <lineage>
        <taxon>Bacteria</taxon>
        <taxon>Pseudomonadati</taxon>
        <taxon>Pseudomonadota</taxon>
        <taxon>Alphaproteobacteria</taxon>
        <taxon>Sphingomonadales</taxon>
        <taxon>Sphingomonadaceae</taxon>
        <taxon>Sphingobium</taxon>
    </lineage>
</organism>
<dbReference type="RefSeq" id="WP_380914970.1">
    <property type="nucleotide sequence ID" value="NZ_JBHTLS010000135.1"/>
</dbReference>
<dbReference type="Proteomes" id="UP001597203">
    <property type="component" value="Unassembled WGS sequence"/>
</dbReference>
<dbReference type="SUPFAM" id="SSF51283">
    <property type="entry name" value="dUTPase-like"/>
    <property type="match status" value="1"/>
</dbReference>
<proteinExistence type="predicted"/>
<reference evidence="2" key="1">
    <citation type="journal article" date="2019" name="Int. J. Syst. Evol. Microbiol.">
        <title>The Global Catalogue of Microorganisms (GCM) 10K type strain sequencing project: providing services to taxonomists for standard genome sequencing and annotation.</title>
        <authorList>
            <consortium name="The Broad Institute Genomics Platform"/>
            <consortium name="The Broad Institute Genome Sequencing Center for Infectious Disease"/>
            <person name="Wu L."/>
            <person name="Ma J."/>
        </authorList>
    </citation>
    <scope>NUCLEOTIDE SEQUENCE [LARGE SCALE GENOMIC DNA]</scope>
    <source>
        <strain evidence="2">CCUG 54329</strain>
    </source>
</reference>
<dbReference type="Gene3D" id="2.70.40.10">
    <property type="match status" value="1"/>
</dbReference>
<comment type="caution">
    <text evidence="1">The sequence shown here is derived from an EMBL/GenBank/DDBJ whole genome shotgun (WGS) entry which is preliminary data.</text>
</comment>
<sequence>MYGNILTNVQIAKLRQNSAISIDPYSKSNLKESAYTLNPLGIERLSDNGKWGNIIELNENNEEIILLPGEYVKVVIKQRIIFRERGLVGNFIISSSSIESGLLVVCGQIDSTYGNDGQAIKFGLKNLLDVNNYINRKTRLAHMQIIDYRGSSFDPVKLSMEEKKVWKDRIIDWDIFGDDGPNYSSADEV</sequence>
<dbReference type="EMBL" id="JBHTLS010000135">
    <property type="protein sequence ID" value="MFD1107426.1"/>
    <property type="molecule type" value="Genomic_DNA"/>
</dbReference>
<gene>
    <name evidence="1" type="ORF">ACFQ24_21370</name>
</gene>
<evidence type="ECO:0000313" key="1">
    <source>
        <dbReference type="EMBL" id="MFD1107426.1"/>
    </source>
</evidence>
<protein>
    <recommendedName>
        <fullName evidence="3">dUTPase-like domain-containing protein</fullName>
    </recommendedName>
</protein>
<accession>A0ABW3P3X8</accession>
<dbReference type="InterPro" id="IPR036157">
    <property type="entry name" value="dUTPase-like_sf"/>
</dbReference>
<keyword evidence="2" id="KW-1185">Reference proteome</keyword>
<name>A0ABW3P3X8_9SPHN</name>
<evidence type="ECO:0000313" key="2">
    <source>
        <dbReference type="Proteomes" id="UP001597203"/>
    </source>
</evidence>